<dbReference type="InterPro" id="IPR013249">
    <property type="entry name" value="RNA_pol_sigma70_r4_t2"/>
</dbReference>
<name>A0A0U3QWD2_9MICC</name>
<comment type="similarity">
    <text evidence="1">Belongs to the sigma-70 factor family. ECF subfamily.</text>
</comment>
<reference evidence="8 9" key="1">
    <citation type="submission" date="2015-12" db="EMBL/GenBank/DDBJ databases">
        <authorList>
            <person name="Shamseldin A."/>
            <person name="Moawad H."/>
            <person name="Abd El-Rahim W.M."/>
            <person name="Sadowsky M.J."/>
        </authorList>
    </citation>
    <scope>NUCLEOTIDE SEQUENCE [LARGE SCALE GENOMIC DNA]</scope>
    <source>
        <strain evidence="8 9">Ar51</strain>
    </source>
</reference>
<dbReference type="EMBL" id="CP013747">
    <property type="protein sequence ID" value="ALV41164.1"/>
    <property type="molecule type" value="Genomic_DNA"/>
</dbReference>
<evidence type="ECO:0000256" key="4">
    <source>
        <dbReference type="ARBA" id="ARBA00023163"/>
    </source>
</evidence>
<accession>A0A0U3QWD2</accession>
<dbReference type="GO" id="GO:0016987">
    <property type="term" value="F:sigma factor activity"/>
    <property type="evidence" value="ECO:0007669"/>
    <property type="project" value="UniProtKB-KW"/>
</dbReference>
<evidence type="ECO:0000313" key="9">
    <source>
        <dbReference type="Proteomes" id="UP000065151"/>
    </source>
</evidence>
<evidence type="ECO:0000256" key="3">
    <source>
        <dbReference type="ARBA" id="ARBA00023082"/>
    </source>
</evidence>
<dbReference type="PANTHER" id="PTHR47756">
    <property type="entry name" value="BLL6612 PROTEIN-RELATED"/>
    <property type="match status" value="1"/>
</dbReference>
<dbReference type="InterPro" id="IPR013325">
    <property type="entry name" value="RNA_pol_sigma_r2"/>
</dbReference>
<dbReference type="InterPro" id="IPR046531">
    <property type="entry name" value="DUF6596"/>
</dbReference>
<dbReference type="GO" id="GO:0003677">
    <property type="term" value="F:DNA binding"/>
    <property type="evidence" value="ECO:0007669"/>
    <property type="project" value="InterPro"/>
</dbReference>
<evidence type="ECO:0000259" key="7">
    <source>
        <dbReference type="Pfam" id="PF20239"/>
    </source>
</evidence>
<dbReference type="KEGG" id="psul:AU252_08375"/>
<protein>
    <submittedName>
        <fullName evidence="8">RNA polymerase subunit sigma-24</fullName>
    </submittedName>
</protein>
<dbReference type="SUPFAM" id="SSF88659">
    <property type="entry name" value="Sigma3 and sigma4 domains of RNA polymerase sigma factors"/>
    <property type="match status" value="1"/>
</dbReference>
<organism evidence="8">
    <name type="scientific">Pseudarthrobacter sulfonivorans</name>
    <dbReference type="NCBI Taxonomy" id="121292"/>
    <lineage>
        <taxon>Bacteria</taxon>
        <taxon>Bacillati</taxon>
        <taxon>Actinomycetota</taxon>
        <taxon>Actinomycetes</taxon>
        <taxon>Micrococcales</taxon>
        <taxon>Micrococcaceae</taxon>
        <taxon>Pseudarthrobacter</taxon>
    </lineage>
</organism>
<keyword evidence="3" id="KW-0731">Sigma factor</keyword>
<dbReference type="SUPFAM" id="SSF88946">
    <property type="entry name" value="Sigma2 domain of RNA polymerase sigma factors"/>
    <property type="match status" value="1"/>
</dbReference>
<proteinExistence type="inferred from homology"/>
<dbReference type="InterPro" id="IPR007627">
    <property type="entry name" value="RNA_pol_sigma70_r2"/>
</dbReference>
<feature type="domain" description="RNA polymerase sigma factor 70 region 4 type 2" evidence="6">
    <location>
        <begin position="102"/>
        <end position="152"/>
    </location>
</feature>
<keyword evidence="2" id="KW-0805">Transcription regulation</keyword>
<dbReference type="GO" id="GO:0006352">
    <property type="term" value="P:DNA-templated transcription initiation"/>
    <property type="evidence" value="ECO:0007669"/>
    <property type="project" value="InterPro"/>
</dbReference>
<dbReference type="Pfam" id="PF08281">
    <property type="entry name" value="Sigma70_r4_2"/>
    <property type="match status" value="1"/>
</dbReference>
<dbReference type="Pfam" id="PF04542">
    <property type="entry name" value="Sigma70_r2"/>
    <property type="match status" value="1"/>
</dbReference>
<dbReference type="PANTHER" id="PTHR47756:SF2">
    <property type="entry name" value="BLL6612 PROTEIN"/>
    <property type="match status" value="1"/>
</dbReference>
<evidence type="ECO:0000259" key="5">
    <source>
        <dbReference type="Pfam" id="PF04542"/>
    </source>
</evidence>
<dbReference type="InterPro" id="IPR013324">
    <property type="entry name" value="RNA_pol_sigma_r3/r4-like"/>
</dbReference>
<dbReference type="Gene3D" id="1.10.1740.10">
    <property type="match status" value="1"/>
</dbReference>
<evidence type="ECO:0000313" key="8">
    <source>
        <dbReference type="EMBL" id="ALV41164.1"/>
    </source>
</evidence>
<dbReference type="Gene3D" id="1.10.10.10">
    <property type="entry name" value="Winged helix-like DNA-binding domain superfamily/Winged helix DNA-binding domain"/>
    <property type="match status" value="1"/>
</dbReference>
<evidence type="ECO:0000256" key="1">
    <source>
        <dbReference type="ARBA" id="ARBA00010641"/>
    </source>
</evidence>
<gene>
    <name evidence="8" type="ORF">AU252_08375</name>
</gene>
<dbReference type="Proteomes" id="UP000065151">
    <property type="component" value="Chromosome"/>
</dbReference>
<dbReference type="AlphaFoldDB" id="A0A0U3QWD2"/>
<evidence type="ECO:0000256" key="2">
    <source>
        <dbReference type="ARBA" id="ARBA00023015"/>
    </source>
</evidence>
<feature type="domain" description="RNA polymerase sigma-70 region 2" evidence="5">
    <location>
        <begin position="5"/>
        <end position="64"/>
    </location>
</feature>
<dbReference type="Pfam" id="PF20239">
    <property type="entry name" value="DUF6596"/>
    <property type="match status" value="1"/>
</dbReference>
<keyword evidence="4" id="KW-0804">Transcription</keyword>
<evidence type="ECO:0000259" key="6">
    <source>
        <dbReference type="Pfam" id="PF08281"/>
    </source>
</evidence>
<dbReference type="STRING" id="121292.AU252_08375"/>
<feature type="domain" description="DUF6596" evidence="7">
    <location>
        <begin position="170"/>
        <end position="270"/>
    </location>
</feature>
<sequence>MESARIVGALARYTGDFPLAEDLAQEALAEALVSWSVNGVPAEPAGWLLTTGRRRAIDTFRRRAARDEKYALLASDLAAEEPGADALFDPEAIDDDVLALMFISCHPVLAKEARIALTLRVVGGLGSDEIAKAFLVPVATIQARITRAKKTLAAAQVPFAVPEPHERAERLGSVLNVIYLIFTEGSFASGGAEWIRTDLAGEARRLARVLVQISPEPEVFGLIALMELTAARFPARLDASGRPVLLEDQDRRRWDQAAIRRGRAALARAAGSGRGLGAYGLQASIAECHAVAHSVAETDWQRIVILYEALGRLAPSPVIELNRAVAVAMASGPADGLELVEAIAARGELAGSHLLPAVRGEMLTRLGRRDDARSALLQAVALCGNAAERAVLQRKVDELS</sequence>
<dbReference type="InterPro" id="IPR036388">
    <property type="entry name" value="WH-like_DNA-bd_sf"/>
</dbReference>